<dbReference type="Proteomes" id="UP000192596">
    <property type="component" value="Unassembled WGS sequence"/>
</dbReference>
<dbReference type="InParanoid" id="A0A1V8ST72"/>
<name>A0A1V8ST72_9PEZI</name>
<evidence type="ECO:0000313" key="1">
    <source>
        <dbReference type="EMBL" id="OQO02259.1"/>
    </source>
</evidence>
<organism evidence="1 2">
    <name type="scientific">Cryoendolithus antarcticus</name>
    <dbReference type="NCBI Taxonomy" id="1507870"/>
    <lineage>
        <taxon>Eukaryota</taxon>
        <taxon>Fungi</taxon>
        <taxon>Dikarya</taxon>
        <taxon>Ascomycota</taxon>
        <taxon>Pezizomycotina</taxon>
        <taxon>Dothideomycetes</taxon>
        <taxon>Dothideomycetidae</taxon>
        <taxon>Cladosporiales</taxon>
        <taxon>Cladosporiaceae</taxon>
        <taxon>Cryoendolithus</taxon>
    </lineage>
</organism>
<protein>
    <submittedName>
        <fullName evidence="1">Uncharacterized protein</fullName>
    </submittedName>
</protein>
<sequence length="129" mass="14571">MPRLRTAKIDFSVKLTRSLMTRLARSPKSRPTKRIQITGTAAYLTTITWSKEYPGAYGFWTIDDQGWVYINELPTQDAQSNGSIGSFDDFSAVWSDPEDRKIIQAALNAEAECIMTQAKRLNKGLRPNL</sequence>
<keyword evidence="2" id="KW-1185">Reference proteome</keyword>
<comment type="caution">
    <text evidence="1">The sequence shown here is derived from an EMBL/GenBank/DDBJ whole genome shotgun (WGS) entry which is preliminary data.</text>
</comment>
<reference evidence="2" key="1">
    <citation type="submission" date="2017-03" db="EMBL/GenBank/DDBJ databases">
        <title>Genomes of endolithic fungi from Antarctica.</title>
        <authorList>
            <person name="Coleine C."/>
            <person name="Masonjones S."/>
            <person name="Stajich J.E."/>
        </authorList>
    </citation>
    <scope>NUCLEOTIDE SEQUENCE [LARGE SCALE GENOMIC DNA]</scope>
    <source>
        <strain evidence="2">CCFEE 5527</strain>
    </source>
</reference>
<accession>A0A1V8ST72</accession>
<proteinExistence type="predicted"/>
<dbReference type="AlphaFoldDB" id="A0A1V8ST72"/>
<gene>
    <name evidence="1" type="ORF">B0A48_11813</name>
</gene>
<dbReference type="EMBL" id="NAJO01000028">
    <property type="protein sequence ID" value="OQO02259.1"/>
    <property type="molecule type" value="Genomic_DNA"/>
</dbReference>
<evidence type="ECO:0000313" key="2">
    <source>
        <dbReference type="Proteomes" id="UP000192596"/>
    </source>
</evidence>